<comment type="caution">
    <text evidence="1">The sequence shown here is derived from an EMBL/GenBank/DDBJ whole genome shotgun (WGS) entry which is preliminary data.</text>
</comment>
<protein>
    <recommendedName>
        <fullName evidence="3">Dipeptidylpeptidase IV N-terminal domain-containing protein</fullName>
    </recommendedName>
</protein>
<sequence>MVILFIKLSQLYYTLNYNFKIFWVESLLTVDTFTSVYCLITHQRRPSSLILELMWPGSWHSTNVLHLFDLRADCSLFKPKTKKLYRPCAKHTLCWSSHGKAYLLQPPEELPQSPHLVLSGWSVDQGVIYVVHNVVHPLTSIFTARVRIHDPKRHPQEFVVTVQVSATNLCSDPSCIIHALKHVSWWYSQFCVM</sequence>
<reference evidence="1 2" key="1">
    <citation type="journal article" date="2021" name="Elife">
        <title>Chloroplast acquisition without the gene transfer in kleptoplastic sea slugs, Plakobranchus ocellatus.</title>
        <authorList>
            <person name="Maeda T."/>
            <person name="Takahashi S."/>
            <person name="Yoshida T."/>
            <person name="Shimamura S."/>
            <person name="Takaki Y."/>
            <person name="Nagai Y."/>
            <person name="Toyoda A."/>
            <person name="Suzuki Y."/>
            <person name="Arimoto A."/>
            <person name="Ishii H."/>
            <person name="Satoh N."/>
            <person name="Nishiyama T."/>
            <person name="Hasebe M."/>
            <person name="Maruyama T."/>
            <person name="Minagawa J."/>
            <person name="Obokata J."/>
            <person name="Shigenobu S."/>
        </authorList>
    </citation>
    <scope>NUCLEOTIDE SEQUENCE [LARGE SCALE GENOMIC DNA]</scope>
</reference>
<evidence type="ECO:0000313" key="2">
    <source>
        <dbReference type="Proteomes" id="UP000735302"/>
    </source>
</evidence>
<proteinExistence type="predicted"/>
<organism evidence="1 2">
    <name type="scientific">Plakobranchus ocellatus</name>
    <dbReference type="NCBI Taxonomy" id="259542"/>
    <lineage>
        <taxon>Eukaryota</taxon>
        <taxon>Metazoa</taxon>
        <taxon>Spiralia</taxon>
        <taxon>Lophotrochozoa</taxon>
        <taxon>Mollusca</taxon>
        <taxon>Gastropoda</taxon>
        <taxon>Heterobranchia</taxon>
        <taxon>Euthyneura</taxon>
        <taxon>Panpulmonata</taxon>
        <taxon>Sacoglossa</taxon>
        <taxon>Placobranchoidea</taxon>
        <taxon>Plakobranchidae</taxon>
        <taxon>Plakobranchus</taxon>
    </lineage>
</organism>
<gene>
    <name evidence="1" type="ORF">PoB_006074800</name>
</gene>
<accession>A0AAV4CQS7</accession>
<name>A0AAV4CQS7_9GAST</name>
<dbReference type="EMBL" id="BLXT01006878">
    <property type="protein sequence ID" value="GFO34243.1"/>
    <property type="molecule type" value="Genomic_DNA"/>
</dbReference>
<evidence type="ECO:0008006" key="3">
    <source>
        <dbReference type="Google" id="ProtNLM"/>
    </source>
</evidence>
<dbReference type="Proteomes" id="UP000735302">
    <property type="component" value="Unassembled WGS sequence"/>
</dbReference>
<evidence type="ECO:0000313" key="1">
    <source>
        <dbReference type="EMBL" id="GFO34243.1"/>
    </source>
</evidence>
<keyword evidence="2" id="KW-1185">Reference proteome</keyword>
<dbReference type="AlphaFoldDB" id="A0AAV4CQS7"/>